<gene>
    <name evidence="1" type="ORF">SAMN02745166_04297</name>
</gene>
<protein>
    <submittedName>
        <fullName evidence="1">Uncharacterized protein</fullName>
    </submittedName>
</protein>
<keyword evidence="2" id="KW-1185">Reference proteome</keyword>
<dbReference type="STRING" id="48467.SAMN02745166_04297"/>
<accession>A0A1T4YUV2</accession>
<dbReference type="AlphaFoldDB" id="A0A1T4YUV2"/>
<dbReference type="RefSeq" id="WP_078815436.1">
    <property type="nucleotide sequence ID" value="NZ_FUYE01000018.1"/>
</dbReference>
<sequence length="195" mass="22255">MNNNDDFWGDFTKRSTRMAVEFREGKHSEVFDEINRIFEAHAIDYCFDLSMDGPTCLLIFSPEGDYRVAEEIDSLLKSAPILADWKFVGRRQKKELSDLCAIIMHLYLVDLNECRFQIDNSETTTIKIFLPESADLTVEELQGLANTFAWHAFGEAKVMDMGIKSKAELGIARVRGLLSLQMMTGELKRIEASMN</sequence>
<dbReference type="EMBL" id="FUYE01000018">
    <property type="protein sequence ID" value="SKB05530.1"/>
    <property type="molecule type" value="Genomic_DNA"/>
</dbReference>
<evidence type="ECO:0000313" key="1">
    <source>
        <dbReference type="EMBL" id="SKB05530.1"/>
    </source>
</evidence>
<organism evidence="1 2">
    <name type="scientific">Prosthecobacter debontii</name>
    <dbReference type="NCBI Taxonomy" id="48467"/>
    <lineage>
        <taxon>Bacteria</taxon>
        <taxon>Pseudomonadati</taxon>
        <taxon>Verrucomicrobiota</taxon>
        <taxon>Verrucomicrobiia</taxon>
        <taxon>Verrucomicrobiales</taxon>
        <taxon>Verrucomicrobiaceae</taxon>
        <taxon>Prosthecobacter</taxon>
    </lineage>
</organism>
<dbReference type="OrthoDB" id="9151249at2"/>
<evidence type="ECO:0000313" key="2">
    <source>
        <dbReference type="Proteomes" id="UP000190774"/>
    </source>
</evidence>
<name>A0A1T4YUV2_9BACT</name>
<proteinExistence type="predicted"/>
<dbReference type="Proteomes" id="UP000190774">
    <property type="component" value="Unassembled WGS sequence"/>
</dbReference>
<reference evidence="2" key="1">
    <citation type="submission" date="2017-02" db="EMBL/GenBank/DDBJ databases">
        <authorList>
            <person name="Varghese N."/>
            <person name="Submissions S."/>
        </authorList>
    </citation>
    <scope>NUCLEOTIDE SEQUENCE [LARGE SCALE GENOMIC DNA]</scope>
    <source>
        <strain evidence="2">ATCC 700200</strain>
    </source>
</reference>